<dbReference type="Proteomes" id="UP000464787">
    <property type="component" value="Chromosome"/>
</dbReference>
<gene>
    <name evidence="2" type="ORF">GT347_16010</name>
</gene>
<dbReference type="AlphaFoldDB" id="A0A857J8I1"/>
<feature type="region of interest" description="Disordered" evidence="1">
    <location>
        <begin position="126"/>
        <end position="150"/>
    </location>
</feature>
<proteinExistence type="predicted"/>
<organism evidence="2 3">
    <name type="scientific">Xylophilus rhododendri</name>
    <dbReference type="NCBI Taxonomy" id="2697032"/>
    <lineage>
        <taxon>Bacteria</taxon>
        <taxon>Pseudomonadati</taxon>
        <taxon>Pseudomonadota</taxon>
        <taxon>Betaproteobacteria</taxon>
        <taxon>Burkholderiales</taxon>
        <taxon>Xylophilus</taxon>
    </lineage>
</organism>
<name>A0A857J8I1_9BURK</name>
<reference evidence="2 3" key="1">
    <citation type="submission" date="2020-01" db="EMBL/GenBank/DDBJ databases">
        <title>Genome sequencing of strain KACC 21265.</title>
        <authorList>
            <person name="Heo J."/>
            <person name="Kim S.-J."/>
            <person name="Kim J.-S."/>
            <person name="Hong S.-B."/>
            <person name="Kwon S.-W."/>
        </authorList>
    </citation>
    <scope>NUCLEOTIDE SEQUENCE [LARGE SCALE GENOMIC DNA]</scope>
    <source>
        <strain evidence="2 3">KACC 21265</strain>
    </source>
</reference>
<dbReference type="KEGG" id="xyk:GT347_16010"/>
<keyword evidence="3" id="KW-1185">Reference proteome</keyword>
<evidence type="ECO:0000313" key="3">
    <source>
        <dbReference type="Proteomes" id="UP000464787"/>
    </source>
</evidence>
<protein>
    <submittedName>
        <fullName evidence="2">Uncharacterized protein</fullName>
    </submittedName>
</protein>
<accession>A0A857J8I1</accession>
<sequence>MARIEWMHNRLQNWALWAARERGGGLGFSTQSVLLRDVTGSEARESWVPVDEVEAGITDRAVSSLAEPHPELHETLVHFYIHQLSAIGIVAAGSAASVSTVHSRLANADRKLAAWLAARTERQTAAAAPLPKAPRVTGTLRRSKNGSFTT</sequence>
<evidence type="ECO:0000313" key="2">
    <source>
        <dbReference type="EMBL" id="QHI99349.1"/>
    </source>
</evidence>
<dbReference type="RefSeq" id="WP_160553162.1">
    <property type="nucleotide sequence ID" value="NZ_CP047650.1"/>
</dbReference>
<dbReference type="EMBL" id="CP047650">
    <property type="protein sequence ID" value="QHI99349.1"/>
    <property type="molecule type" value="Genomic_DNA"/>
</dbReference>
<evidence type="ECO:0000256" key="1">
    <source>
        <dbReference type="SAM" id="MobiDB-lite"/>
    </source>
</evidence>